<name>A0A1Q8RCL1_9PEZI</name>
<proteinExistence type="predicted"/>
<feature type="chain" id="PRO_5013226084" evidence="1">
    <location>
        <begin position="21"/>
        <end position="427"/>
    </location>
</feature>
<evidence type="ECO:0000313" key="3">
    <source>
        <dbReference type="Proteomes" id="UP000186583"/>
    </source>
</evidence>
<dbReference type="EMBL" id="MPGH01000232">
    <property type="protein sequence ID" value="OLN82071.1"/>
    <property type="molecule type" value="Genomic_DNA"/>
</dbReference>
<dbReference type="OrthoDB" id="5299321at2759"/>
<evidence type="ECO:0000313" key="2">
    <source>
        <dbReference type="EMBL" id="OLN82071.1"/>
    </source>
</evidence>
<keyword evidence="3" id="KW-1185">Reference proteome</keyword>
<evidence type="ECO:0000256" key="1">
    <source>
        <dbReference type="SAM" id="SignalP"/>
    </source>
</evidence>
<reference evidence="2 3" key="1">
    <citation type="submission" date="2016-11" db="EMBL/GenBank/DDBJ databases">
        <title>Draft Genome Assembly of Colletotrichum chlorophyti a pathogen of herbaceous plants.</title>
        <authorList>
            <person name="Gan P."/>
            <person name="Narusaka M."/>
            <person name="Tsushima A."/>
            <person name="Narusaka Y."/>
            <person name="Takano Y."/>
            <person name="Shirasu K."/>
        </authorList>
    </citation>
    <scope>NUCLEOTIDE SEQUENCE [LARGE SCALE GENOMIC DNA]</scope>
    <source>
        <strain evidence="2 3">NTL11</strain>
    </source>
</reference>
<feature type="signal peptide" evidence="1">
    <location>
        <begin position="1"/>
        <end position="20"/>
    </location>
</feature>
<dbReference type="Gene3D" id="2.170.15.10">
    <property type="entry name" value="Proaerolysin, chain A, domain 3"/>
    <property type="match status" value="1"/>
</dbReference>
<organism evidence="2 3">
    <name type="scientific">Colletotrichum chlorophyti</name>
    <dbReference type="NCBI Taxonomy" id="708187"/>
    <lineage>
        <taxon>Eukaryota</taxon>
        <taxon>Fungi</taxon>
        <taxon>Dikarya</taxon>
        <taxon>Ascomycota</taxon>
        <taxon>Pezizomycotina</taxon>
        <taxon>Sordariomycetes</taxon>
        <taxon>Hypocreomycetidae</taxon>
        <taxon>Glomerellales</taxon>
        <taxon>Glomerellaceae</taxon>
        <taxon>Colletotrichum</taxon>
    </lineage>
</organism>
<dbReference type="AlphaFoldDB" id="A0A1Q8RCL1"/>
<keyword evidence="1" id="KW-0732">Signal</keyword>
<sequence length="427" mass="46572">MPSKSLFIHLFVAVLGQVASSPLRPREVIHVTPSVEDIVPKVVQHGPLDDAGLERLRESLAKPNPVMARRQTQELDPGQFTVQNKDGYVSVAIDLLKIYSSNPATECKNHVVDGPVQVLQAMMGTSSMRGFSAMAIGGKETVVKSTLEGPVDAGVFTLEPNDPVKDFYVFLAPGTFHGFNFTTVGGKTYSALSFLQSDVYETKIEGRKVDVGSGIIGRIRATSCSDRFVATIAFDFIDDIQSISISNITYSGFTDSFLPTGPGQTVTVGSQILDNRNSSIEQMITLQTTDSVTRTRMLNVADMWNVGGKMSIEGQVGLPLITESKVTAEYNWQIQRTTTEEQTESTVVTKSTMINLRCPGRKYCIGSSFYTIFNMDIDVEATFRAKTKSGNDVFWVQKGKYQGADSTALQLRVDEADSPPSKPQAAS</sequence>
<gene>
    <name evidence="2" type="ORF">CCHL11_07686</name>
</gene>
<protein>
    <submittedName>
        <fullName evidence="2">Uncharacterized protein</fullName>
    </submittedName>
</protein>
<dbReference type="Proteomes" id="UP000186583">
    <property type="component" value="Unassembled WGS sequence"/>
</dbReference>
<accession>A0A1Q8RCL1</accession>
<comment type="caution">
    <text evidence="2">The sequence shown here is derived from an EMBL/GenBank/DDBJ whole genome shotgun (WGS) entry which is preliminary data.</text>
</comment>